<evidence type="ECO:0000256" key="3">
    <source>
        <dbReference type="ARBA" id="ARBA00022723"/>
    </source>
</evidence>
<dbReference type="Proteomes" id="UP000256964">
    <property type="component" value="Unassembled WGS sequence"/>
</dbReference>
<evidence type="ECO:0000256" key="8">
    <source>
        <dbReference type="RuleBase" id="RU000461"/>
    </source>
</evidence>
<feature type="binding site" description="axial binding residue" evidence="7">
    <location>
        <position position="440"/>
    </location>
    <ligand>
        <name>heme</name>
        <dbReference type="ChEBI" id="CHEBI:30413"/>
    </ligand>
    <ligandPart>
        <name>Fe</name>
        <dbReference type="ChEBI" id="CHEBI:18248"/>
    </ligandPart>
</feature>
<reference evidence="9 10" key="1">
    <citation type="journal article" date="2018" name="Biotechnol. Biofuels">
        <title>Integrative visual omics of the white-rot fungus Polyporus brumalis exposes the biotechnological potential of its oxidative enzymes for delignifying raw plant biomass.</title>
        <authorList>
            <person name="Miyauchi S."/>
            <person name="Rancon A."/>
            <person name="Drula E."/>
            <person name="Hage H."/>
            <person name="Chaduli D."/>
            <person name="Favel A."/>
            <person name="Grisel S."/>
            <person name="Henrissat B."/>
            <person name="Herpoel-Gimbert I."/>
            <person name="Ruiz-Duenas F.J."/>
            <person name="Chevret D."/>
            <person name="Hainaut M."/>
            <person name="Lin J."/>
            <person name="Wang M."/>
            <person name="Pangilinan J."/>
            <person name="Lipzen A."/>
            <person name="Lesage-Meessen L."/>
            <person name="Navarro D."/>
            <person name="Riley R."/>
            <person name="Grigoriev I.V."/>
            <person name="Zhou S."/>
            <person name="Raouche S."/>
            <person name="Rosso M.N."/>
        </authorList>
    </citation>
    <scope>NUCLEOTIDE SEQUENCE [LARGE SCALE GENOMIC DNA]</scope>
    <source>
        <strain evidence="9 10">BRFM 1820</strain>
    </source>
</reference>
<evidence type="ECO:0000256" key="7">
    <source>
        <dbReference type="PIRSR" id="PIRSR602401-1"/>
    </source>
</evidence>
<evidence type="ECO:0000256" key="1">
    <source>
        <dbReference type="ARBA" id="ARBA00001971"/>
    </source>
</evidence>
<dbReference type="PRINTS" id="PR00463">
    <property type="entry name" value="EP450I"/>
</dbReference>
<keyword evidence="6 8" id="KW-0503">Monooxygenase</keyword>
<evidence type="ECO:0000313" key="10">
    <source>
        <dbReference type="Proteomes" id="UP000256964"/>
    </source>
</evidence>
<dbReference type="InterPro" id="IPR036396">
    <property type="entry name" value="Cyt_P450_sf"/>
</dbReference>
<evidence type="ECO:0000256" key="5">
    <source>
        <dbReference type="ARBA" id="ARBA00023004"/>
    </source>
</evidence>
<dbReference type="OrthoDB" id="1844152at2759"/>
<dbReference type="GO" id="GO:0016705">
    <property type="term" value="F:oxidoreductase activity, acting on paired donors, with incorporation or reduction of molecular oxygen"/>
    <property type="evidence" value="ECO:0007669"/>
    <property type="project" value="InterPro"/>
</dbReference>
<dbReference type="GO" id="GO:0020037">
    <property type="term" value="F:heme binding"/>
    <property type="evidence" value="ECO:0007669"/>
    <property type="project" value="InterPro"/>
</dbReference>
<dbReference type="CDD" id="cd11041">
    <property type="entry name" value="CYP503A1-like"/>
    <property type="match status" value="1"/>
</dbReference>
<comment type="cofactor">
    <cofactor evidence="1 7">
        <name>heme</name>
        <dbReference type="ChEBI" id="CHEBI:30413"/>
    </cofactor>
</comment>
<sequence length="494" mass="56038">MGDSLLYAVVAIVAAVYLVRWRSDPLRHIPTVGGPSAPILSYWSTINFLLKSQALLKEGYQRFHGSVFKIALVGQWMVIVSGPKMLDDLRKRPDDEVSFLEGAEEALQIRFTLGREPVDDPFHVEIIREKLMRTLVAVLPDVIDELRGAVPEYIQAKKDEWISVKVLQATLNIVARTSNRVFVGLAMCRNQEYLDLAIRFTVDVVKDSFFIRFFPESMRASVGQYFSAVKKSVCQAIPHLQPLLDERRAKLAEYGDEYPGKPNDMLQWILEEAIPRRYIDMKIIERILLVNFAAIHTSSMSISHALLDLAAYPQYIRPLREEVEAVVAVEGWAKAALGKMWKVDSFLKESQRYNGIGLTSVTRKAMRDLTLSDGTFIPKDTLIAAASYPMHYDESIYENASTFDPFRFSRMREEDGEGTKHQFVNTSVEYIPFGHGKHACPGRFFAANELKAMLAFVVLNYDLKLANDTPRPANMCFAANLIPDPNAEILFRRC</sequence>
<dbReference type="GO" id="GO:0005506">
    <property type="term" value="F:iron ion binding"/>
    <property type="evidence" value="ECO:0007669"/>
    <property type="project" value="InterPro"/>
</dbReference>
<dbReference type="AlphaFoldDB" id="A0A371CRP6"/>
<keyword evidence="7 8" id="KW-0349">Heme</keyword>
<dbReference type="PROSITE" id="PS00086">
    <property type="entry name" value="CYTOCHROME_P450"/>
    <property type="match status" value="1"/>
</dbReference>
<keyword evidence="3 7" id="KW-0479">Metal-binding</keyword>
<evidence type="ECO:0000313" key="9">
    <source>
        <dbReference type="EMBL" id="RDX42956.1"/>
    </source>
</evidence>
<dbReference type="SUPFAM" id="SSF48264">
    <property type="entry name" value="Cytochrome P450"/>
    <property type="match status" value="1"/>
</dbReference>
<accession>A0A371CRP6</accession>
<comment type="similarity">
    <text evidence="2 8">Belongs to the cytochrome P450 family.</text>
</comment>
<name>A0A371CRP6_9APHY</name>
<dbReference type="InterPro" id="IPR002401">
    <property type="entry name" value="Cyt_P450_E_grp-I"/>
</dbReference>
<dbReference type="STRING" id="139420.A0A371CRP6"/>
<organism evidence="9 10">
    <name type="scientific">Lentinus brumalis</name>
    <dbReference type="NCBI Taxonomy" id="2498619"/>
    <lineage>
        <taxon>Eukaryota</taxon>
        <taxon>Fungi</taxon>
        <taxon>Dikarya</taxon>
        <taxon>Basidiomycota</taxon>
        <taxon>Agaricomycotina</taxon>
        <taxon>Agaricomycetes</taxon>
        <taxon>Polyporales</taxon>
        <taxon>Polyporaceae</taxon>
        <taxon>Lentinus</taxon>
    </lineage>
</organism>
<evidence type="ECO:0000256" key="6">
    <source>
        <dbReference type="ARBA" id="ARBA00023033"/>
    </source>
</evidence>
<evidence type="ECO:0000256" key="4">
    <source>
        <dbReference type="ARBA" id="ARBA00023002"/>
    </source>
</evidence>
<keyword evidence="4 8" id="KW-0560">Oxidoreductase</keyword>
<dbReference type="PANTHER" id="PTHR46206">
    <property type="entry name" value="CYTOCHROME P450"/>
    <property type="match status" value="1"/>
</dbReference>
<evidence type="ECO:0000256" key="2">
    <source>
        <dbReference type="ARBA" id="ARBA00010617"/>
    </source>
</evidence>
<dbReference type="PANTHER" id="PTHR46206:SF1">
    <property type="entry name" value="P450, PUTATIVE (EUROFUNG)-RELATED"/>
    <property type="match status" value="1"/>
</dbReference>
<dbReference type="EMBL" id="KZ857473">
    <property type="protein sequence ID" value="RDX42956.1"/>
    <property type="molecule type" value="Genomic_DNA"/>
</dbReference>
<dbReference type="GO" id="GO:0004497">
    <property type="term" value="F:monooxygenase activity"/>
    <property type="evidence" value="ECO:0007669"/>
    <property type="project" value="UniProtKB-KW"/>
</dbReference>
<protein>
    <submittedName>
        <fullName evidence="9">Cytochrome P450</fullName>
    </submittedName>
</protein>
<dbReference type="Pfam" id="PF00067">
    <property type="entry name" value="p450"/>
    <property type="match status" value="1"/>
</dbReference>
<keyword evidence="5 7" id="KW-0408">Iron</keyword>
<dbReference type="PRINTS" id="PR00385">
    <property type="entry name" value="P450"/>
</dbReference>
<gene>
    <name evidence="9" type="ORF">OH76DRAFT_1410594</name>
</gene>
<proteinExistence type="inferred from homology"/>
<dbReference type="Gene3D" id="1.10.630.10">
    <property type="entry name" value="Cytochrome P450"/>
    <property type="match status" value="1"/>
</dbReference>
<keyword evidence="10" id="KW-1185">Reference proteome</keyword>
<dbReference type="InterPro" id="IPR017972">
    <property type="entry name" value="Cyt_P450_CS"/>
</dbReference>
<dbReference type="InterPro" id="IPR001128">
    <property type="entry name" value="Cyt_P450"/>
</dbReference>